<dbReference type="Pfam" id="PF05833">
    <property type="entry name" value="NFACT_N"/>
    <property type="match status" value="1"/>
</dbReference>
<reference evidence="4" key="1">
    <citation type="journal article" date="2020" name="mSystems">
        <title>Genome- and Community-Level Interaction Insights into Carbon Utilization and Element Cycling Functions of Hydrothermarchaeota in Hydrothermal Sediment.</title>
        <authorList>
            <person name="Zhou Z."/>
            <person name="Liu Y."/>
            <person name="Xu W."/>
            <person name="Pan J."/>
            <person name="Luo Z.H."/>
            <person name="Li M."/>
        </authorList>
    </citation>
    <scope>NUCLEOTIDE SEQUENCE [LARGE SCALE GENOMIC DNA]</scope>
    <source>
        <strain evidence="4">SpSt-87</strain>
    </source>
</reference>
<dbReference type="PANTHER" id="PTHR15239:SF6">
    <property type="entry name" value="RIBOSOME QUALITY CONTROL COMPLEX SUBUNIT NEMF"/>
    <property type="match status" value="1"/>
</dbReference>
<organism evidence="4">
    <name type="scientific">Archaeoglobus fulgidus</name>
    <dbReference type="NCBI Taxonomy" id="2234"/>
    <lineage>
        <taxon>Archaea</taxon>
        <taxon>Methanobacteriati</taxon>
        <taxon>Methanobacteriota</taxon>
        <taxon>Archaeoglobi</taxon>
        <taxon>Archaeoglobales</taxon>
        <taxon>Archaeoglobaceae</taxon>
        <taxon>Archaeoglobus</taxon>
    </lineage>
</organism>
<evidence type="ECO:0000313" key="4">
    <source>
        <dbReference type="EMBL" id="HFW32649.1"/>
    </source>
</evidence>
<gene>
    <name evidence="4" type="ORF">ENW66_06840</name>
</gene>
<dbReference type="GO" id="GO:0000049">
    <property type="term" value="F:tRNA binding"/>
    <property type="evidence" value="ECO:0007669"/>
    <property type="project" value="TreeGrafter"/>
</dbReference>
<dbReference type="InterPro" id="IPR010979">
    <property type="entry name" value="Ribosomal_uS13-like_H2TH"/>
</dbReference>
<name>A0A7C3RMS0_ARCFL</name>
<dbReference type="Pfam" id="PF05670">
    <property type="entry name" value="NFACT-R_1"/>
    <property type="match status" value="1"/>
</dbReference>
<dbReference type="GO" id="GO:0043023">
    <property type="term" value="F:ribosomal large subunit binding"/>
    <property type="evidence" value="ECO:0007669"/>
    <property type="project" value="TreeGrafter"/>
</dbReference>
<dbReference type="InterPro" id="IPR051608">
    <property type="entry name" value="RQC_Subunit_NEMF"/>
</dbReference>
<dbReference type="AlphaFoldDB" id="A0A7C3RMS0"/>
<proteinExistence type="predicted"/>
<dbReference type="SUPFAM" id="SSF46946">
    <property type="entry name" value="S13-like H2TH domain"/>
    <property type="match status" value="1"/>
</dbReference>
<dbReference type="EMBL" id="DTLB01000038">
    <property type="protein sequence ID" value="HFW32649.1"/>
    <property type="molecule type" value="Genomic_DNA"/>
</dbReference>
<dbReference type="PANTHER" id="PTHR15239">
    <property type="entry name" value="NUCLEAR EXPORT MEDIATOR FACTOR NEMF"/>
    <property type="match status" value="1"/>
</dbReference>
<dbReference type="Gene3D" id="2.30.310.10">
    <property type="entry name" value="ibrinogen binding protein from staphylococcus aureus domain"/>
    <property type="match status" value="1"/>
</dbReference>
<sequence>MKQLSSFDIKACVKELKELEGGKVEKVYHHPPDEIRIRIYAGKKVDLVIEAGRRIHLTRFPKQAPRIPSAFAMLLRKHLEGARVKKIEQHDFDRVVVIEFERSGEIKKLVAELFSKGNILLLNNENRVVMPLKHTVKVGEVYSFPERKEKKDDGREVVRVLAMSGLGGLYAEEVCLRAGIDKKKKYPELNEEERKKIDEEIVRLMNFSPRPQIIIENGDYIDVVPMDLLYYSKYEKKYFESFNEALDDYFSKKLAEIDEIESMKSEELEKLRKRLQIQEESLKRFEEEAERYRRIGDAIYENYSMVEKIIEAFRLAREKKSWDEIKEIVSRDERLKKVVRDVRPEKNTIVVRMGDFDVELEIKKNIHENADSYYERAKKAREKADGVKRAIEATLREMERVEEKLERKLVTSIKVRRKREWYENYRWFFTSEGFLVIGGRTAEMNEEIVSKHLESRDLFFHTQTPGAPAVILKDGQEAGEISIREAAEFAATYSALWKEEKHAGEVYYVLPEQVSKTAKPGEYLPKGSFYITGKRNYLTVELNCAIGVDLESLRVIGGPVTAVKNQADYYVELEIGGKEHNELGVEIARKLLEMAGEEKHIVRAVATPDEIMKFLPPGRARIKE</sequence>
<dbReference type="InterPro" id="IPR008532">
    <property type="entry name" value="NFACT_RNA-bd"/>
</dbReference>
<evidence type="ECO:0000256" key="1">
    <source>
        <dbReference type="ARBA" id="ARBA00023054"/>
    </source>
</evidence>
<comment type="caution">
    <text evidence="4">The sequence shown here is derived from an EMBL/GenBank/DDBJ whole genome shotgun (WGS) entry which is preliminary data.</text>
</comment>
<feature type="coiled-coil region" evidence="2">
    <location>
        <begin position="268"/>
        <end position="295"/>
    </location>
</feature>
<feature type="domain" description="NFACT RNA-binding" evidence="3">
    <location>
        <begin position="425"/>
        <end position="533"/>
    </location>
</feature>
<accession>A0A7C3RMS0</accession>
<dbReference type="GO" id="GO:1990112">
    <property type="term" value="C:RQC complex"/>
    <property type="evidence" value="ECO:0007669"/>
    <property type="project" value="TreeGrafter"/>
</dbReference>
<dbReference type="GO" id="GO:0072344">
    <property type="term" value="P:rescue of stalled ribosome"/>
    <property type="evidence" value="ECO:0007669"/>
    <property type="project" value="TreeGrafter"/>
</dbReference>
<dbReference type="GO" id="GO:0005737">
    <property type="term" value="C:cytoplasm"/>
    <property type="evidence" value="ECO:0007669"/>
    <property type="project" value="UniProtKB-ARBA"/>
</dbReference>
<keyword evidence="1 2" id="KW-0175">Coiled coil</keyword>
<evidence type="ECO:0000259" key="3">
    <source>
        <dbReference type="Pfam" id="PF05670"/>
    </source>
</evidence>
<dbReference type="FunFam" id="2.30.310.10:FF:000003">
    <property type="entry name" value="Zinc knuckle domain containing protein"/>
    <property type="match status" value="1"/>
</dbReference>
<protein>
    <submittedName>
        <fullName evidence="4">Fibronectin-binding domain-containing protein</fullName>
    </submittedName>
</protein>
<dbReference type="NCBIfam" id="NF041120">
    <property type="entry name" value="RqcH_arch"/>
    <property type="match status" value="1"/>
</dbReference>
<evidence type="ECO:0000256" key="2">
    <source>
        <dbReference type="SAM" id="Coils"/>
    </source>
</evidence>
<feature type="coiled-coil region" evidence="2">
    <location>
        <begin position="363"/>
        <end position="411"/>
    </location>
</feature>